<dbReference type="InterPro" id="IPR007527">
    <property type="entry name" value="Znf_SWIM"/>
</dbReference>
<dbReference type="Pfam" id="PF04434">
    <property type="entry name" value="SWIM"/>
    <property type="match status" value="1"/>
</dbReference>
<evidence type="ECO:0000313" key="9">
    <source>
        <dbReference type="Proteomes" id="UP000289340"/>
    </source>
</evidence>
<evidence type="ECO:0000256" key="2">
    <source>
        <dbReference type="ARBA" id="ARBA00022723"/>
    </source>
</evidence>
<dbReference type="PROSITE" id="PS50966">
    <property type="entry name" value="ZF_SWIM"/>
    <property type="match status" value="1"/>
</dbReference>
<feature type="domain" description="SWIM-type" evidence="7">
    <location>
        <begin position="178"/>
        <end position="214"/>
    </location>
</feature>
<evidence type="ECO:0000313" key="8">
    <source>
        <dbReference type="EMBL" id="RZC24623.1"/>
    </source>
</evidence>
<dbReference type="PANTHER" id="PTHR31669:SF293">
    <property type="entry name" value="PROTEIN FAR1-RELATED SEQUENCE"/>
    <property type="match status" value="1"/>
</dbReference>
<organism evidence="8 9">
    <name type="scientific">Glycine soja</name>
    <name type="common">Wild soybean</name>
    <dbReference type="NCBI Taxonomy" id="3848"/>
    <lineage>
        <taxon>Eukaryota</taxon>
        <taxon>Viridiplantae</taxon>
        <taxon>Streptophyta</taxon>
        <taxon>Embryophyta</taxon>
        <taxon>Tracheophyta</taxon>
        <taxon>Spermatophyta</taxon>
        <taxon>Magnoliopsida</taxon>
        <taxon>eudicotyledons</taxon>
        <taxon>Gunneridae</taxon>
        <taxon>Pentapetalae</taxon>
        <taxon>rosids</taxon>
        <taxon>fabids</taxon>
        <taxon>Fabales</taxon>
        <taxon>Fabaceae</taxon>
        <taxon>Papilionoideae</taxon>
        <taxon>50 kb inversion clade</taxon>
        <taxon>NPAAA clade</taxon>
        <taxon>indigoferoid/millettioid clade</taxon>
        <taxon>Phaseoleae</taxon>
        <taxon>Glycine</taxon>
        <taxon>Glycine subgen. Soja</taxon>
    </lineage>
</organism>
<keyword evidence="9" id="KW-1185">Reference proteome</keyword>
<dbReference type="InterPro" id="IPR006564">
    <property type="entry name" value="Znf_PMZ"/>
</dbReference>
<dbReference type="SMART" id="SM00575">
    <property type="entry name" value="ZnF_PMZ"/>
    <property type="match status" value="1"/>
</dbReference>
<evidence type="ECO:0000256" key="6">
    <source>
        <dbReference type="RuleBase" id="RU367018"/>
    </source>
</evidence>
<keyword evidence="6" id="KW-0539">Nucleus</keyword>
<evidence type="ECO:0000256" key="3">
    <source>
        <dbReference type="ARBA" id="ARBA00022771"/>
    </source>
</evidence>
<comment type="subcellular location">
    <subcellularLocation>
        <location evidence="6">Nucleus</location>
    </subcellularLocation>
</comment>
<evidence type="ECO:0000256" key="1">
    <source>
        <dbReference type="ARBA" id="ARBA00005889"/>
    </source>
</evidence>
<comment type="caution">
    <text evidence="8">The sequence shown here is derived from an EMBL/GenBank/DDBJ whole genome shotgun (WGS) entry which is preliminary data.</text>
</comment>
<comment type="function">
    <text evidence="6">Putative transcription activator involved in regulating light control of development.</text>
</comment>
<comment type="similarity">
    <text evidence="1 6">Belongs to the FHY3/FAR1 family.</text>
</comment>
<evidence type="ECO:0000259" key="7">
    <source>
        <dbReference type="PROSITE" id="PS50966"/>
    </source>
</evidence>
<dbReference type="PANTHER" id="PTHR31669">
    <property type="entry name" value="PROTEIN FAR1-RELATED SEQUENCE 10-RELATED"/>
    <property type="match status" value="1"/>
</dbReference>
<dbReference type="InterPro" id="IPR031052">
    <property type="entry name" value="FHY3/FAR1"/>
</dbReference>
<reference evidence="8 9" key="1">
    <citation type="submission" date="2018-09" db="EMBL/GenBank/DDBJ databases">
        <title>A high-quality reference genome of wild soybean provides a powerful tool to mine soybean genomes.</title>
        <authorList>
            <person name="Xie M."/>
            <person name="Chung C.Y.L."/>
            <person name="Li M.-W."/>
            <person name="Wong F.-L."/>
            <person name="Chan T.-F."/>
            <person name="Lam H.-M."/>
        </authorList>
    </citation>
    <scope>NUCLEOTIDE SEQUENCE [LARGE SCALE GENOMIC DNA]</scope>
    <source>
        <strain evidence="9">cv. W05</strain>
        <tissue evidence="8">Hypocotyl of etiolated seedlings</tissue>
    </source>
</reference>
<dbReference type="GO" id="GO:0008270">
    <property type="term" value="F:zinc ion binding"/>
    <property type="evidence" value="ECO:0007669"/>
    <property type="project" value="UniProtKB-UniRule"/>
</dbReference>
<accession>A0A445LMY8</accession>
<dbReference type="EMBL" id="QZWG01000002">
    <property type="protein sequence ID" value="RZC24623.1"/>
    <property type="molecule type" value="Genomic_DNA"/>
</dbReference>
<dbReference type="Proteomes" id="UP000289340">
    <property type="component" value="Chromosome 2"/>
</dbReference>
<dbReference type="GO" id="GO:0006355">
    <property type="term" value="P:regulation of DNA-templated transcription"/>
    <property type="evidence" value="ECO:0007669"/>
    <property type="project" value="UniProtKB-UniRule"/>
</dbReference>
<keyword evidence="2 6" id="KW-0479">Metal-binding</keyword>
<dbReference type="AlphaFoldDB" id="A0A445LMY8"/>
<evidence type="ECO:0000256" key="5">
    <source>
        <dbReference type="PROSITE-ProRule" id="PRU00325"/>
    </source>
</evidence>
<keyword evidence="3 5" id="KW-0863">Zinc-finger</keyword>
<keyword evidence="4 6" id="KW-0862">Zinc</keyword>
<sequence>MSRVHAKIIITDQDVVITNVVARIFSDVIYHYCMCHIQKKKNPEYLSHVYNAHGEFKNQFYKSIHLSLTIDELESNWEAIINKDGLQDNQWLQKMYYIHKKWIPAYVCHNFCAKMSTTQRSESMNKCFKDFPNSSTPLYKKFQDELIGYQKFSVKKIIFVVEVITYKVYEIYNEKTTYNVTYHVNSKEATCNCHLFEFLDILCRHVLAVLIKNAHSLPSQYILR</sequence>
<dbReference type="GO" id="GO:0005634">
    <property type="term" value="C:nucleus"/>
    <property type="evidence" value="ECO:0007669"/>
    <property type="project" value="UniProtKB-SubCell"/>
</dbReference>
<protein>
    <recommendedName>
        <fullName evidence="6">Protein FAR1-RELATED SEQUENCE</fullName>
    </recommendedName>
</protein>
<evidence type="ECO:0000256" key="4">
    <source>
        <dbReference type="ARBA" id="ARBA00022833"/>
    </source>
</evidence>
<gene>
    <name evidence="8" type="ORF">D0Y65_003703</name>
</gene>
<proteinExistence type="inferred from homology"/>
<name>A0A445LMY8_GLYSO</name>